<dbReference type="InterPro" id="IPR001492">
    <property type="entry name" value="Flagellin"/>
</dbReference>
<organism evidence="3 4">
    <name type="scientific">Lysinibacillus macroides</name>
    <dbReference type="NCBI Taxonomy" id="33935"/>
    <lineage>
        <taxon>Bacteria</taxon>
        <taxon>Bacillati</taxon>
        <taxon>Bacillota</taxon>
        <taxon>Bacilli</taxon>
        <taxon>Bacillales</taxon>
        <taxon>Bacillaceae</taxon>
        <taxon>Lysinibacillus</taxon>
    </lineage>
</organism>
<dbReference type="PATRIC" id="fig|33935.3.peg.2910"/>
<comment type="caution">
    <text evidence="3">The sequence shown here is derived from an EMBL/GenBank/DDBJ whole genome shotgun (WGS) entry which is preliminary data.</text>
</comment>
<gene>
    <name evidence="3" type="ORF">ADM90_00360</name>
</gene>
<dbReference type="Gene3D" id="1.20.1330.10">
    <property type="entry name" value="f41 fragment of flagellin, N-terminal domain"/>
    <property type="match status" value="1"/>
</dbReference>
<dbReference type="InterPro" id="IPR001029">
    <property type="entry name" value="Flagellin_N"/>
</dbReference>
<dbReference type="PANTHER" id="PTHR42792:SF2">
    <property type="entry name" value="FLAGELLIN"/>
    <property type="match status" value="1"/>
</dbReference>
<dbReference type="PRINTS" id="PR00207">
    <property type="entry name" value="FLAGELLIN"/>
</dbReference>
<dbReference type="EMBL" id="LGCI01000002">
    <property type="protein sequence ID" value="KOY83900.1"/>
    <property type="molecule type" value="Genomic_DNA"/>
</dbReference>
<reference evidence="3 4" key="1">
    <citation type="submission" date="2015-07" db="EMBL/GenBank/DDBJ databases">
        <title>Genome sequencing project for genomic taxonomy and phylogenomics of Bacillus-like bacteria.</title>
        <authorList>
            <person name="Liu B."/>
            <person name="Wang J."/>
            <person name="Zhu Y."/>
            <person name="Liu G."/>
            <person name="Chen Q."/>
            <person name="Chen Z."/>
            <person name="Che J."/>
            <person name="Ge C."/>
            <person name="Shi H."/>
            <person name="Pan Z."/>
            <person name="Liu X."/>
        </authorList>
    </citation>
    <scope>NUCLEOTIDE SEQUENCE [LARGE SCALE GENOMIC DNA]</scope>
    <source>
        <strain evidence="3 4">DSM 54</strain>
    </source>
</reference>
<evidence type="ECO:0000259" key="2">
    <source>
        <dbReference type="Pfam" id="PF00669"/>
    </source>
</evidence>
<evidence type="ECO:0000313" key="3">
    <source>
        <dbReference type="EMBL" id="KOY83900.1"/>
    </source>
</evidence>
<keyword evidence="4" id="KW-1185">Reference proteome</keyword>
<sequence>MFGRRSTKKVPILRITAAGYSMDNIEGDSVVLAISERIHAQIRGLNVASKNIQEGIALIQTIQEALNSIHAVAQRMRELAIEMASDTLPNNDREKYDLEFKTLQQKIQAISTDTQFNKKALINGNYANEGIKIHVGANSGQNIELHISDMDIAALSIEHVSVALGENADQAINMMDDALNKVSYERTKLETYQNWLEQTDNGHQKTIADLQNIELRIQDIKVRIREIKSRIRYSYVNRKWSQRIQWKMLLYINQRMLILHMQRAQSTVKSLENRTIKNPIY</sequence>
<proteinExistence type="predicted"/>
<dbReference type="Proteomes" id="UP000037977">
    <property type="component" value="Unassembled WGS sequence"/>
</dbReference>
<dbReference type="STRING" id="33935.ADM90_00360"/>
<protein>
    <recommendedName>
        <fullName evidence="1">Flagellin</fullName>
    </recommendedName>
</protein>
<dbReference type="GO" id="GO:0009288">
    <property type="term" value="C:bacterial-type flagellum"/>
    <property type="evidence" value="ECO:0007669"/>
    <property type="project" value="InterPro"/>
</dbReference>
<dbReference type="RefSeq" id="WP_053993095.1">
    <property type="nucleotide sequence ID" value="NZ_CP065643.1"/>
</dbReference>
<dbReference type="GO" id="GO:0005198">
    <property type="term" value="F:structural molecule activity"/>
    <property type="evidence" value="ECO:0007669"/>
    <property type="project" value="InterPro"/>
</dbReference>
<accession>A0A0M9DNC6</accession>
<name>A0A0M9DNC6_9BACI</name>
<dbReference type="Pfam" id="PF00669">
    <property type="entry name" value="Flagellin_N"/>
    <property type="match status" value="1"/>
</dbReference>
<evidence type="ECO:0000256" key="1">
    <source>
        <dbReference type="ARBA" id="ARBA00020110"/>
    </source>
</evidence>
<dbReference type="AlphaFoldDB" id="A0A0M9DNC6"/>
<dbReference type="SUPFAM" id="SSF64518">
    <property type="entry name" value="Phase 1 flagellin"/>
    <property type="match status" value="1"/>
</dbReference>
<dbReference type="OrthoDB" id="9796789at2"/>
<dbReference type="PANTHER" id="PTHR42792">
    <property type="entry name" value="FLAGELLIN"/>
    <property type="match status" value="1"/>
</dbReference>
<evidence type="ECO:0000313" key="4">
    <source>
        <dbReference type="Proteomes" id="UP000037977"/>
    </source>
</evidence>
<feature type="domain" description="Flagellin N-terminal" evidence="2">
    <location>
        <begin position="19"/>
        <end position="125"/>
    </location>
</feature>